<proteinExistence type="predicted"/>
<dbReference type="Proteomes" id="UP000189370">
    <property type="component" value="Unassembled WGS sequence"/>
</dbReference>
<sequence>MYADDAIIHRHGIDATDSDIVSPLDFAVLEISCNDSISRPGEHSFIVSGWVGSGRRVDFFLPLEFSRF</sequence>
<organism evidence="1 2">
    <name type="scientific">Natrinema saccharevitans</name>
    <dbReference type="NCBI Taxonomy" id="301967"/>
    <lineage>
        <taxon>Archaea</taxon>
        <taxon>Methanobacteriati</taxon>
        <taxon>Methanobacteriota</taxon>
        <taxon>Stenosarchaea group</taxon>
        <taxon>Halobacteria</taxon>
        <taxon>Halobacteriales</taxon>
        <taxon>Natrialbaceae</taxon>
        <taxon>Natrinema</taxon>
    </lineage>
</organism>
<comment type="caution">
    <text evidence="1">The sequence shown here is derived from an EMBL/GenBank/DDBJ whole genome shotgun (WGS) entry which is preliminary data.</text>
</comment>
<accession>A0A1S8ATH2</accession>
<name>A0A1S8ATH2_9EURY</name>
<dbReference type="EMBL" id="LWLN01000001">
    <property type="protein sequence ID" value="OLZ40015.1"/>
    <property type="molecule type" value="Genomic_DNA"/>
</dbReference>
<protein>
    <submittedName>
        <fullName evidence="1">Uncharacterized protein</fullName>
    </submittedName>
</protein>
<gene>
    <name evidence="1" type="ORF">A6E15_03035</name>
</gene>
<evidence type="ECO:0000313" key="1">
    <source>
        <dbReference type="EMBL" id="OLZ40015.1"/>
    </source>
</evidence>
<reference evidence="2" key="1">
    <citation type="submission" date="2016-04" db="EMBL/GenBank/DDBJ databases">
        <authorList>
            <person name="Chen S.-C."/>
            <person name="Lai M.-C."/>
        </authorList>
    </citation>
    <scope>NUCLEOTIDE SEQUENCE [LARGE SCALE GENOMIC DNA]</scope>
    <source>
        <strain evidence="2">AB14</strain>
    </source>
</reference>
<evidence type="ECO:0000313" key="2">
    <source>
        <dbReference type="Proteomes" id="UP000189370"/>
    </source>
</evidence>
<dbReference type="AlphaFoldDB" id="A0A1S8ATH2"/>
<keyword evidence="2" id="KW-1185">Reference proteome</keyword>